<reference evidence="1 2" key="1">
    <citation type="submission" date="2018-04" db="EMBL/GenBank/DDBJ databases">
        <title>Complete genome sequences of Helicobacter pylori.</title>
        <authorList>
            <person name="Palau M."/>
            <person name="Minana-Galbis D."/>
        </authorList>
    </citation>
    <scope>NUCLEOTIDE SEQUENCE [LARGE SCALE GENOMIC DNA]</scope>
    <source>
        <strain evidence="1 2">B712A</strain>
    </source>
</reference>
<organism evidence="1 2">
    <name type="scientific">Helicobacter pylori</name>
    <name type="common">Campylobacter pylori</name>
    <dbReference type="NCBI Taxonomy" id="210"/>
    <lineage>
        <taxon>Bacteria</taxon>
        <taxon>Pseudomonadati</taxon>
        <taxon>Campylobacterota</taxon>
        <taxon>Epsilonproteobacteria</taxon>
        <taxon>Campylobacterales</taxon>
        <taxon>Helicobacteraceae</taxon>
        <taxon>Helicobacter</taxon>
    </lineage>
</organism>
<dbReference type="AlphaFoldDB" id="A0A496JBZ2"/>
<keyword evidence="1" id="KW-0489">Methyltransferase</keyword>
<dbReference type="RefSeq" id="WP_120848982.1">
    <property type="nucleotide sequence ID" value="NZ_QEGO01000018.1"/>
</dbReference>
<dbReference type="Proteomes" id="UP000267086">
    <property type="component" value="Unassembled WGS sequence"/>
</dbReference>
<sequence>MGEHFESVILPRLKKVIGGFKSGALKEFNGGGVVKVYELESYEEILKALKEALIW</sequence>
<dbReference type="GO" id="GO:0008168">
    <property type="term" value="F:methyltransferase activity"/>
    <property type="evidence" value="ECO:0007669"/>
    <property type="project" value="UniProtKB-KW"/>
</dbReference>
<dbReference type="GO" id="GO:0032259">
    <property type="term" value="P:methylation"/>
    <property type="evidence" value="ECO:0007669"/>
    <property type="project" value="UniProtKB-KW"/>
</dbReference>
<accession>A0A496JBZ2</accession>
<proteinExistence type="predicted"/>
<evidence type="ECO:0000313" key="2">
    <source>
        <dbReference type="Proteomes" id="UP000267086"/>
    </source>
</evidence>
<gene>
    <name evidence="1" type="ORF">DD751_06880</name>
</gene>
<protein>
    <submittedName>
        <fullName evidence="1">DNA methyltransferase</fullName>
    </submittedName>
</protein>
<comment type="caution">
    <text evidence="1">The sequence shown here is derived from an EMBL/GenBank/DDBJ whole genome shotgun (WGS) entry which is preliminary data.</text>
</comment>
<evidence type="ECO:0000313" key="1">
    <source>
        <dbReference type="EMBL" id="RKV29609.1"/>
    </source>
</evidence>
<keyword evidence="1" id="KW-0808">Transferase</keyword>
<name>A0A496JBZ2_HELPX</name>
<dbReference type="EMBL" id="QEGO01000018">
    <property type="protein sequence ID" value="RKV29609.1"/>
    <property type="molecule type" value="Genomic_DNA"/>
</dbReference>